<accession>A0ACC8XAT4</accession>
<sequence length="251" mass="28840">MGLSVLGGFTEGTEQVKIVQTPEHSNLQAGRIYQDVVKDFKDHGFTNVKTKAIDDLILGWITKDGEVKSVSVDGNLGYLTDDSYPADVEVIVTYHTFPIEDENTEEENQLETIHTSENIEEENQLETIYTAENCEDLNHLLKHDDISIAEDFAHKYHNEIIQFEGNIAHMMNHDTYTTRFDFLIYENIHQMVPFKFNDCSYYDLKLVGDYIPDNVHQGQNYIITAKVVEYNPISGLFFLDPVSLEYVEKTL</sequence>
<evidence type="ECO:0000313" key="2">
    <source>
        <dbReference type="Proteomes" id="UP000188605"/>
    </source>
</evidence>
<dbReference type="EMBL" id="LJDB01000064">
    <property type="protein sequence ID" value="ONI39495.1"/>
    <property type="molecule type" value="Genomic_DNA"/>
</dbReference>
<comment type="caution">
    <text evidence="1">The sequence shown here is derived from an EMBL/GenBank/DDBJ whole genome shotgun (WGS) entry which is preliminary data.</text>
</comment>
<name>A0ACC8XAT4_9FIRM</name>
<protein>
    <submittedName>
        <fullName evidence="1">Uncharacterized protein</fullName>
    </submittedName>
</protein>
<reference evidence="1" key="1">
    <citation type="submission" date="2016-08" db="EMBL/GenBank/DDBJ databases">
        <authorList>
            <person name="Ngugi D.K."/>
            <person name="Miyake S."/>
            <person name="Stingl U."/>
        </authorList>
    </citation>
    <scope>NUCLEOTIDE SEQUENCE</scope>
    <source>
        <strain evidence="1">SCG-B11WGA-EpuloA1</strain>
    </source>
</reference>
<organism evidence="1 2">
    <name type="scientific">Candidatus Epulonipiscium fishelsonii</name>
    <dbReference type="NCBI Taxonomy" id="77094"/>
    <lineage>
        <taxon>Bacteria</taxon>
        <taxon>Bacillati</taxon>
        <taxon>Bacillota</taxon>
        <taxon>Clostridia</taxon>
        <taxon>Lachnospirales</taxon>
        <taxon>Lachnospiraceae</taxon>
        <taxon>Candidatus Epulonipiscium</taxon>
    </lineage>
</organism>
<gene>
    <name evidence="1" type="ORF">AN396_08420</name>
</gene>
<evidence type="ECO:0000313" key="1">
    <source>
        <dbReference type="EMBL" id="ONI39495.1"/>
    </source>
</evidence>
<proteinExistence type="predicted"/>
<keyword evidence="2" id="KW-1185">Reference proteome</keyword>
<dbReference type="Proteomes" id="UP000188605">
    <property type="component" value="Unassembled WGS sequence"/>
</dbReference>